<reference evidence="1" key="2">
    <citation type="submission" date="2021-08" db="EMBL/GenBank/DDBJ databases">
        <authorList>
            <person name="Tani A."/>
            <person name="Ola A."/>
            <person name="Ogura Y."/>
            <person name="Katsura K."/>
            <person name="Hayashi T."/>
        </authorList>
    </citation>
    <scope>NUCLEOTIDE SEQUENCE</scope>
    <source>
        <strain evidence="1">DSM 19015</strain>
    </source>
</reference>
<comment type="caution">
    <text evidence="1">The sequence shown here is derived from an EMBL/GenBank/DDBJ whole genome shotgun (WGS) entry which is preliminary data.</text>
</comment>
<sequence>MAGIAESQFSGLSPLIREAEERRTEQTLYMAFLVADDADTDEAEDGLRQIKALLMRMRVQHFIYSRRA</sequence>
<organism evidence="1 2">
    <name type="scientific">Methylobacterium iners</name>
    <dbReference type="NCBI Taxonomy" id="418707"/>
    <lineage>
        <taxon>Bacteria</taxon>
        <taxon>Pseudomonadati</taxon>
        <taxon>Pseudomonadota</taxon>
        <taxon>Alphaproteobacteria</taxon>
        <taxon>Hyphomicrobiales</taxon>
        <taxon>Methylobacteriaceae</taxon>
        <taxon>Methylobacterium</taxon>
    </lineage>
</organism>
<evidence type="ECO:0000313" key="1">
    <source>
        <dbReference type="EMBL" id="GJD96644.1"/>
    </source>
</evidence>
<dbReference type="EMBL" id="BPQP01000065">
    <property type="protein sequence ID" value="GJD96644.1"/>
    <property type="molecule type" value="Genomic_DNA"/>
</dbReference>
<protein>
    <submittedName>
        <fullName evidence="1">Uncharacterized protein</fullName>
    </submittedName>
</protein>
<evidence type="ECO:0000313" key="2">
    <source>
        <dbReference type="Proteomes" id="UP001055125"/>
    </source>
</evidence>
<keyword evidence="2" id="KW-1185">Reference proteome</keyword>
<name>A0ABQ4S418_9HYPH</name>
<dbReference type="RefSeq" id="WP_238245736.1">
    <property type="nucleotide sequence ID" value="NZ_BPQP01000065.1"/>
</dbReference>
<gene>
    <name evidence="1" type="ORF">OCOJLMKI_3867</name>
</gene>
<reference evidence="1" key="1">
    <citation type="journal article" date="2021" name="Front. Microbiol.">
        <title>Comprehensive Comparative Genomics and Phenotyping of Methylobacterium Species.</title>
        <authorList>
            <person name="Alessa O."/>
            <person name="Ogura Y."/>
            <person name="Fujitani Y."/>
            <person name="Takami H."/>
            <person name="Hayashi T."/>
            <person name="Sahin N."/>
            <person name="Tani A."/>
        </authorList>
    </citation>
    <scope>NUCLEOTIDE SEQUENCE</scope>
    <source>
        <strain evidence="1">DSM 19015</strain>
    </source>
</reference>
<accession>A0ABQ4S418</accession>
<proteinExistence type="predicted"/>
<dbReference type="Proteomes" id="UP001055125">
    <property type="component" value="Unassembled WGS sequence"/>
</dbReference>